<dbReference type="AlphaFoldDB" id="A0A378MEI6"/>
<gene>
    <name evidence="6" type="ORF">NCTC10815_02091</name>
</gene>
<dbReference type="GO" id="GO:0008324">
    <property type="term" value="F:monoatomic cation transmembrane transporter activity"/>
    <property type="evidence" value="ECO:0007669"/>
    <property type="project" value="InterPro"/>
</dbReference>
<evidence type="ECO:0000256" key="2">
    <source>
        <dbReference type="ARBA" id="ARBA00023125"/>
    </source>
</evidence>
<keyword evidence="1" id="KW-0805">Transcription regulation</keyword>
<sequence length="211" mass="24308">MAQHAVRISKYQQIAVDIATKIMERSYKEGDKIQAKSHIASRYHVSAETARRALLVLADLEIVEIQHGSGAYIKSYDNAIKFINQYKEVQSISELHADIKDSLKQQSEESHRFHQLVEELLDQTKRFQTINPLTPFQLEIEAHTPYIGKTIQEMNLWQSTAATLIAIKHEDELIISPGPYAKFEENDIIYFIGNEFSLQRVTNFLYPDKAE</sequence>
<evidence type="ECO:0000256" key="3">
    <source>
        <dbReference type="ARBA" id="ARBA00023163"/>
    </source>
</evidence>
<reference evidence="6 7" key="1">
    <citation type="submission" date="2018-06" db="EMBL/GenBank/DDBJ databases">
        <authorList>
            <consortium name="Pathogen Informatics"/>
            <person name="Doyle S."/>
        </authorList>
    </citation>
    <scope>NUCLEOTIDE SEQUENCE [LARGE SCALE GENOMIC DNA]</scope>
    <source>
        <strain evidence="7">NCTC 10815</strain>
    </source>
</reference>
<feature type="domain" description="HTH gntR-type" evidence="4">
    <location>
        <begin position="8"/>
        <end position="76"/>
    </location>
</feature>
<dbReference type="GO" id="GO:0003677">
    <property type="term" value="F:DNA binding"/>
    <property type="evidence" value="ECO:0007669"/>
    <property type="project" value="UniProtKB-KW"/>
</dbReference>
<keyword evidence="3" id="KW-0804">Transcription</keyword>
<dbReference type="InterPro" id="IPR000524">
    <property type="entry name" value="Tscrpt_reg_HTH_GntR"/>
</dbReference>
<dbReference type="EMBL" id="UGPG01000001">
    <property type="protein sequence ID" value="STY44738.1"/>
    <property type="molecule type" value="Genomic_DNA"/>
</dbReference>
<feature type="domain" description="RCK C-terminal" evidence="5">
    <location>
        <begin position="122"/>
        <end position="207"/>
    </location>
</feature>
<dbReference type="Gene3D" id="3.30.70.1450">
    <property type="entry name" value="Regulator of K+ conductance, C-terminal domain"/>
    <property type="match status" value="1"/>
</dbReference>
<dbReference type="SUPFAM" id="SSF116726">
    <property type="entry name" value="TrkA C-terminal domain-like"/>
    <property type="match status" value="1"/>
</dbReference>
<proteinExistence type="predicted"/>
<name>A0A378MEI6_LISGR</name>
<evidence type="ECO:0000259" key="4">
    <source>
        <dbReference type="PROSITE" id="PS50949"/>
    </source>
</evidence>
<evidence type="ECO:0000259" key="5">
    <source>
        <dbReference type="PROSITE" id="PS51202"/>
    </source>
</evidence>
<dbReference type="SMART" id="SM00345">
    <property type="entry name" value="HTH_GNTR"/>
    <property type="match status" value="1"/>
</dbReference>
<accession>A0A378MEI6</accession>
<dbReference type="Proteomes" id="UP000254879">
    <property type="component" value="Unassembled WGS sequence"/>
</dbReference>
<dbReference type="GO" id="GO:0006813">
    <property type="term" value="P:potassium ion transport"/>
    <property type="evidence" value="ECO:0007669"/>
    <property type="project" value="InterPro"/>
</dbReference>
<dbReference type="InterPro" id="IPR006037">
    <property type="entry name" value="RCK_C"/>
</dbReference>
<dbReference type="Pfam" id="PF00392">
    <property type="entry name" value="GntR"/>
    <property type="match status" value="1"/>
</dbReference>
<dbReference type="GO" id="GO:0003700">
    <property type="term" value="F:DNA-binding transcription factor activity"/>
    <property type="evidence" value="ECO:0007669"/>
    <property type="project" value="InterPro"/>
</dbReference>
<dbReference type="RefSeq" id="WP_003756714.1">
    <property type="nucleotide sequence ID" value="NZ_CABKNG010000001.1"/>
</dbReference>
<dbReference type="PROSITE" id="PS51202">
    <property type="entry name" value="RCK_C"/>
    <property type="match status" value="1"/>
</dbReference>
<dbReference type="SUPFAM" id="SSF46785">
    <property type="entry name" value="Winged helix' DNA-binding domain"/>
    <property type="match status" value="1"/>
</dbReference>
<dbReference type="Pfam" id="PF02080">
    <property type="entry name" value="TrkA_C"/>
    <property type="match status" value="1"/>
</dbReference>
<dbReference type="InterPro" id="IPR036721">
    <property type="entry name" value="RCK_C_sf"/>
</dbReference>
<evidence type="ECO:0000313" key="7">
    <source>
        <dbReference type="Proteomes" id="UP000254879"/>
    </source>
</evidence>
<dbReference type="InterPro" id="IPR036390">
    <property type="entry name" value="WH_DNA-bd_sf"/>
</dbReference>
<organism evidence="6 7">
    <name type="scientific">Listeria grayi</name>
    <name type="common">Listeria murrayi</name>
    <dbReference type="NCBI Taxonomy" id="1641"/>
    <lineage>
        <taxon>Bacteria</taxon>
        <taxon>Bacillati</taxon>
        <taxon>Bacillota</taxon>
        <taxon>Bacilli</taxon>
        <taxon>Bacillales</taxon>
        <taxon>Listeriaceae</taxon>
        <taxon>Listeria</taxon>
    </lineage>
</organism>
<evidence type="ECO:0000313" key="6">
    <source>
        <dbReference type="EMBL" id="STY44738.1"/>
    </source>
</evidence>
<dbReference type="InterPro" id="IPR036388">
    <property type="entry name" value="WH-like_DNA-bd_sf"/>
</dbReference>
<keyword evidence="2 6" id="KW-0238">DNA-binding</keyword>
<dbReference type="CDD" id="cd07377">
    <property type="entry name" value="WHTH_GntR"/>
    <property type="match status" value="1"/>
</dbReference>
<dbReference type="PANTHER" id="PTHR38445:SF10">
    <property type="entry name" value="GNTR-FAMILY TRANSCRIPTIONAL REGULATOR"/>
    <property type="match status" value="1"/>
</dbReference>
<dbReference type="Gene3D" id="1.10.10.10">
    <property type="entry name" value="Winged helix-like DNA-binding domain superfamily/Winged helix DNA-binding domain"/>
    <property type="match status" value="1"/>
</dbReference>
<evidence type="ECO:0000256" key="1">
    <source>
        <dbReference type="ARBA" id="ARBA00023015"/>
    </source>
</evidence>
<dbReference type="PROSITE" id="PS50949">
    <property type="entry name" value="HTH_GNTR"/>
    <property type="match status" value="1"/>
</dbReference>
<dbReference type="PANTHER" id="PTHR38445">
    <property type="entry name" value="HTH-TYPE TRANSCRIPTIONAL REPRESSOR YTRA"/>
    <property type="match status" value="1"/>
</dbReference>
<protein>
    <submittedName>
        <fullName evidence="6">DNA-binding transcriptional repressor MngR</fullName>
    </submittedName>
</protein>